<sequence length="421" mass="46773">MKIAVIGSGISGLSCAWLLAHKHAVTVFEQQHYAGGHSNAVDVTLDGLRYPVDTGFLVFNEQTYPNLLNLFAVLGVEYANTDMGFSVRLPHENIEWAGSNIGTLFAQKRNLLRPSFWLMIKDILRFNKEAPELLIQAQKHQYTLGQLLQVGGYSKAFAEWYLLPMGAAIWSTPPAGMEDFPAQSFLQFCLNHGLLQVNNRPQWLTVKGSSREYVKRLCAGIGDVRLNTAITKVERSAHGVIVHTQTESLHFDAVVMACHSDQTLSLLADASAQEQAILSAVRYAPNKAYLHTDQSVMPARRQAWSAWNYYTAKTPDRQRPVAVTYWLNKLQPLPFSTPLFVTLNPPEPIEPSTILAEFDYAHPQLDAAAYDAQQKLSAIQGLGGVYYCGAWTGYGFHEDGLKAGLRVAKLLNANIPWQAIL</sequence>
<gene>
    <name evidence="2" type="ORF">C8N29_11673</name>
</gene>
<keyword evidence="3" id="KW-1185">Reference proteome</keyword>
<dbReference type="Pfam" id="PF01593">
    <property type="entry name" value="Amino_oxidase"/>
    <property type="match status" value="1"/>
</dbReference>
<dbReference type="InterPro" id="IPR002937">
    <property type="entry name" value="Amino_oxidase"/>
</dbReference>
<dbReference type="PANTHER" id="PTHR42923">
    <property type="entry name" value="PROTOPORPHYRINOGEN OXIDASE"/>
    <property type="match status" value="1"/>
</dbReference>
<dbReference type="FunFam" id="1.10.405.20:FF:000001">
    <property type="entry name" value="Amine oxidase"/>
    <property type="match status" value="1"/>
</dbReference>
<accession>A0A2T5IVJ3</accession>
<feature type="domain" description="Amine oxidase" evidence="1">
    <location>
        <begin position="10"/>
        <end position="300"/>
    </location>
</feature>
<organism evidence="2 3">
    <name type="scientific">Agitococcus lubricus</name>
    <dbReference type="NCBI Taxonomy" id="1077255"/>
    <lineage>
        <taxon>Bacteria</taxon>
        <taxon>Pseudomonadati</taxon>
        <taxon>Pseudomonadota</taxon>
        <taxon>Gammaproteobacteria</taxon>
        <taxon>Moraxellales</taxon>
        <taxon>Moraxellaceae</taxon>
        <taxon>Agitococcus</taxon>
    </lineage>
</organism>
<dbReference type="Gene3D" id="3.30.70.1990">
    <property type="match status" value="1"/>
</dbReference>
<dbReference type="SUPFAM" id="SSF51905">
    <property type="entry name" value="FAD/NAD(P)-binding domain"/>
    <property type="match status" value="1"/>
</dbReference>
<evidence type="ECO:0000313" key="2">
    <source>
        <dbReference type="EMBL" id="PTQ87906.1"/>
    </source>
</evidence>
<proteinExistence type="predicted"/>
<dbReference type="InterPro" id="IPR036188">
    <property type="entry name" value="FAD/NAD-bd_sf"/>
</dbReference>
<dbReference type="PANTHER" id="PTHR42923:SF17">
    <property type="entry name" value="AMINE OXIDASE DOMAIN-CONTAINING PROTEIN"/>
    <property type="match status" value="1"/>
</dbReference>
<dbReference type="Gene3D" id="3.50.50.60">
    <property type="entry name" value="FAD/NAD(P)-binding domain"/>
    <property type="match status" value="1"/>
</dbReference>
<comment type="caution">
    <text evidence="2">The sequence shown here is derived from an EMBL/GenBank/DDBJ whole genome shotgun (WGS) entry which is preliminary data.</text>
</comment>
<reference evidence="2 3" key="1">
    <citation type="submission" date="2018-04" db="EMBL/GenBank/DDBJ databases">
        <title>Genomic Encyclopedia of Archaeal and Bacterial Type Strains, Phase II (KMG-II): from individual species to whole genera.</title>
        <authorList>
            <person name="Goeker M."/>
        </authorList>
    </citation>
    <scope>NUCLEOTIDE SEQUENCE [LARGE SCALE GENOMIC DNA]</scope>
    <source>
        <strain evidence="2 3">DSM 5822</strain>
    </source>
</reference>
<dbReference type="RefSeq" id="WP_107866671.1">
    <property type="nucleotide sequence ID" value="NZ_QAON01000016.1"/>
</dbReference>
<evidence type="ECO:0000259" key="1">
    <source>
        <dbReference type="Pfam" id="PF01593"/>
    </source>
</evidence>
<dbReference type="InterPro" id="IPR050464">
    <property type="entry name" value="Zeta_carotene_desat/Oxidored"/>
</dbReference>
<dbReference type="EMBL" id="QAON01000016">
    <property type="protein sequence ID" value="PTQ87906.1"/>
    <property type="molecule type" value="Genomic_DNA"/>
</dbReference>
<evidence type="ECO:0000313" key="3">
    <source>
        <dbReference type="Proteomes" id="UP000244223"/>
    </source>
</evidence>
<dbReference type="Proteomes" id="UP000244223">
    <property type="component" value="Unassembled WGS sequence"/>
</dbReference>
<dbReference type="Gene3D" id="1.10.405.20">
    <property type="match status" value="1"/>
</dbReference>
<name>A0A2T5IVJ3_9GAMM</name>
<dbReference type="PROSITE" id="PS51257">
    <property type="entry name" value="PROKAR_LIPOPROTEIN"/>
    <property type="match status" value="1"/>
</dbReference>
<dbReference type="GO" id="GO:0016491">
    <property type="term" value="F:oxidoreductase activity"/>
    <property type="evidence" value="ECO:0007669"/>
    <property type="project" value="InterPro"/>
</dbReference>
<protein>
    <submittedName>
        <fullName evidence="2">Putative NAD/FAD-binding protein</fullName>
    </submittedName>
</protein>
<dbReference type="AlphaFoldDB" id="A0A2T5IVJ3"/>
<dbReference type="OrthoDB" id="9803192at2"/>